<protein>
    <submittedName>
        <fullName evidence="6">ABCC1</fullName>
    </submittedName>
</protein>
<evidence type="ECO:0000256" key="4">
    <source>
        <dbReference type="ARBA" id="ARBA00022840"/>
    </source>
</evidence>
<evidence type="ECO:0000256" key="2">
    <source>
        <dbReference type="ARBA" id="ARBA00022737"/>
    </source>
</evidence>
<dbReference type="PANTHER" id="PTHR24223">
    <property type="entry name" value="ATP-BINDING CASSETTE SUB-FAMILY C"/>
    <property type="match status" value="1"/>
</dbReference>
<dbReference type="PROSITE" id="PS50893">
    <property type="entry name" value="ABC_TRANSPORTER_2"/>
    <property type="match status" value="1"/>
</dbReference>
<reference evidence="6 7" key="1">
    <citation type="submission" date="2022-01" db="EMBL/GenBank/DDBJ databases">
        <title>A chromosomal length assembly of Cordylochernes scorpioides.</title>
        <authorList>
            <person name="Zeh D."/>
            <person name="Zeh J."/>
        </authorList>
    </citation>
    <scope>NUCLEOTIDE SEQUENCE [LARGE SCALE GENOMIC DNA]</scope>
    <source>
        <strain evidence="6">IN4F17</strain>
        <tissue evidence="6">Whole Body</tissue>
    </source>
</reference>
<dbReference type="InterPro" id="IPR003593">
    <property type="entry name" value="AAA+_ATPase"/>
</dbReference>
<evidence type="ECO:0000259" key="5">
    <source>
        <dbReference type="PROSITE" id="PS50893"/>
    </source>
</evidence>
<evidence type="ECO:0000256" key="1">
    <source>
        <dbReference type="ARBA" id="ARBA00004128"/>
    </source>
</evidence>
<dbReference type="CDD" id="cd03250">
    <property type="entry name" value="ABCC_MRP_domain1"/>
    <property type="match status" value="1"/>
</dbReference>
<dbReference type="PROSITE" id="PS00211">
    <property type="entry name" value="ABC_TRANSPORTER_1"/>
    <property type="match status" value="1"/>
</dbReference>
<comment type="subcellular location">
    <subcellularLocation>
        <location evidence="1">Vacuole membrane</location>
        <topology evidence="1">Multi-pass membrane protein</topology>
    </subcellularLocation>
</comment>
<dbReference type="InterPro" id="IPR027417">
    <property type="entry name" value="P-loop_NTPase"/>
</dbReference>
<dbReference type="InterPro" id="IPR050173">
    <property type="entry name" value="ABC_transporter_C-like"/>
</dbReference>
<evidence type="ECO:0000313" key="6">
    <source>
        <dbReference type="EMBL" id="UYV79762.1"/>
    </source>
</evidence>
<dbReference type="Pfam" id="PF00005">
    <property type="entry name" value="ABC_tran"/>
    <property type="match status" value="1"/>
</dbReference>
<dbReference type="InterPro" id="IPR003439">
    <property type="entry name" value="ABC_transporter-like_ATP-bd"/>
</dbReference>
<evidence type="ECO:0000313" key="7">
    <source>
        <dbReference type="Proteomes" id="UP001235939"/>
    </source>
</evidence>
<dbReference type="Proteomes" id="UP001235939">
    <property type="component" value="Chromosome 18"/>
</dbReference>
<dbReference type="Gene3D" id="3.40.50.300">
    <property type="entry name" value="P-loop containing nucleotide triphosphate hydrolases"/>
    <property type="match status" value="1"/>
</dbReference>
<keyword evidence="4" id="KW-0067">ATP-binding</keyword>
<sequence length="319" mass="35176">MWDSIARHLPYSSMLFYNVPYYGSTGDAIPINQASFSWSEDIKATPALKNLTLNIPKGSLVGVIGRVGSGKSTLLSAILGEVTKVSGSIDLQGDIAYASQKAWIQNATVKQNILFLKNYDSKLYRRVLQNCSLKSDLAILPGWDMTEIGEKVAIWISTRLKSYVHSTFKIPFKEIIFIIVNLSGGQKQRVSLARAVYQNRNIYLLDDPLNAVDAHVGRHIFQHVIGYPQAQGDISTVCPYMCHNGGVGCQTRVLVTHALSVLPETDLVVVMEGETGLGDGTYQDLLARPDGALALLMEEHVQQLLQDQKNVPSETEEIQ</sequence>
<proteinExistence type="predicted"/>
<dbReference type="EMBL" id="CP092880">
    <property type="protein sequence ID" value="UYV79762.1"/>
    <property type="molecule type" value="Genomic_DNA"/>
</dbReference>
<dbReference type="SMART" id="SM00382">
    <property type="entry name" value="AAA"/>
    <property type="match status" value="1"/>
</dbReference>
<feature type="non-terminal residue" evidence="6">
    <location>
        <position position="1"/>
    </location>
</feature>
<keyword evidence="2" id="KW-0677">Repeat</keyword>
<keyword evidence="7" id="KW-1185">Reference proteome</keyword>
<accession>A0ABY6LH46</accession>
<name>A0ABY6LH46_9ARAC</name>
<organism evidence="6 7">
    <name type="scientific">Cordylochernes scorpioides</name>
    <dbReference type="NCBI Taxonomy" id="51811"/>
    <lineage>
        <taxon>Eukaryota</taxon>
        <taxon>Metazoa</taxon>
        <taxon>Ecdysozoa</taxon>
        <taxon>Arthropoda</taxon>
        <taxon>Chelicerata</taxon>
        <taxon>Arachnida</taxon>
        <taxon>Pseudoscorpiones</taxon>
        <taxon>Cheliferoidea</taxon>
        <taxon>Chernetidae</taxon>
        <taxon>Cordylochernes</taxon>
    </lineage>
</organism>
<dbReference type="SUPFAM" id="SSF52540">
    <property type="entry name" value="P-loop containing nucleoside triphosphate hydrolases"/>
    <property type="match status" value="1"/>
</dbReference>
<keyword evidence="3" id="KW-0547">Nucleotide-binding</keyword>
<evidence type="ECO:0000256" key="3">
    <source>
        <dbReference type="ARBA" id="ARBA00022741"/>
    </source>
</evidence>
<dbReference type="InterPro" id="IPR017871">
    <property type="entry name" value="ABC_transporter-like_CS"/>
</dbReference>
<feature type="domain" description="ABC transporter" evidence="5">
    <location>
        <begin position="31"/>
        <end position="298"/>
    </location>
</feature>
<gene>
    <name evidence="6" type="ORF">LAZ67_18000582</name>
</gene>
<dbReference type="PANTHER" id="PTHR24223:SF443">
    <property type="entry name" value="MULTIDRUG-RESISTANCE LIKE PROTEIN 1, ISOFORM I"/>
    <property type="match status" value="1"/>
</dbReference>